<organism evidence="2 3">
    <name type="scientific">Mycolicibacterium tokaiense</name>
    <dbReference type="NCBI Taxonomy" id="39695"/>
    <lineage>
        <taxon>Bacteria</taxon>
        <taxon>Bacillati</taxon>
        <taxon>Actinomycetota</taxon>
        <taxon>Actinomycetes</taxon>
        <taxon>Mycobacteriales</taxon>
        <taxon>Mycobacteriaceae</taxon>
        <taxon>Mycolicibacterium</taxon>
    </lineage>
</organism>
<sequence>MDITDTILPGEDRRYYVEMPDDAELCAEEVLVKLTFMDANSVEWERPMQGAPVEPNLPGRIRQRLINRLYWKDWLKEHPETHEDSNPQEDEGPRALTAD</sequence>
<feature type="region of interest" description="Disordered" evidence="1">
    <location>
        <begin position="78"/>
        <end position="99"/>
    </location>
</feature>
<name>A0A378TNF1_9MYCO</name>
<proteinExistence type="predicted"/>
<reference evidence="2 3" key="1">
    <citation type="submission" date="2018-06" db="EMBL/GenBank/DDBJ databases">
        <authorList>
            <consortium name="Pathogen Informatics"/>
            <person name="Doyle S."/>
        </authorList>
    </citation>
    <scope>NUCLEOTIDE SEQUENCE [LARGE SCALE GENOMIC DNA]</scope>
    <source>
        <strain evidence="2 3">NCTC10821</strain>
    </source>
</reference>
<accession>A0A378TNF1</accession>
<evidence type="ECO:0000256" key="1">
    <source>
        <dbReference type="SAM" id="MobiDB-lite"/>
    </source>
</evidence>
<evidence type="ECO:0000313" key="2">
    <source>
        <dbReference type="EMBL" id="STZ62312.1"/>
    </source>
</evidence>
<dbReference type="AlphaFoldDB" id="A0A378TNF1"/>
<dbReference type="Proteomes" id="UP000254978">
    <property type="component" value="Unassembled WGS sequence"/>
</dbReference>
<gene>
    <name evidence="2" type="ORF">NCTC10821_05881</name>
</gene>
<evidence type="ECO:0000313" key="3">
    <source>
        <dbReference type="Proteomes" id="UP000254978"/>
    </source>
</evidence>
<keyword evidence="3" id="KW-1185">Reference proteome</keyword>
<protein>
    <submittedName>
        <fullName evidence="2">Uncharacterized protein</fullName>
    </submittedName>
</protein>
<dbReference type="EMBL" id="UGQT01000001">
    <property type="protein sequence ID" value="STZ62312.1"/>
    <property type="molecule type" value="Genomic_DNA"/>
</dbReference>